<protein>
    <submittedName>
        <fullName evidence="1">Uncharacterized protein</fullName>
    </submittedName>
</protein>
<gene>
    <name evidence="1" type="ORF">S06H3_63483</name>
</gene>
<sequence>TIGRTRYIAKERLIQVMVRVDKAREEDLARPMDHLISDNPRGVFPYINDPIPLDKDVPTVDLVPLSVHRGNDVKAFKERSFHHGLQREIYLICRLEKRYQ</sequence>
<reference evidence="1" key="1">
    <citation type="journal article" date="2014" name="Front. Microbiol.">
        <title>High frequency of phylogenetically diverse reductive dehalogenase-homologous genes in deep subseafloor sedimentary metagenomes.</title>
        <authorList>
            <person name="Kawai M."/>
            <person name="Futagami T."/>
            <person name="Toyoda A."/>
            <person name="Takaki Y."/>
            <person name="Nishi S."/>
            <person name="Hori S."/>
            <person name="Arai W."/>
            <person name="Tsubouchi T."/>
            <person name="Morono Y."/>
            <person name="Uchiyama I."/>
            <person name="Ito T."/>
            <person name="Fujiyama A."/>
            <person name="Inagaki F."/>
            <person name="Takami H."/>
        </authorList>
    </citation>
    <scope>NUCLEOTIDE SEQUENCE</scope>
    <source>
        <strain evidence="1">Expedition CK06-06</strain>
    </source>
</reference>
<name>X1NRL0_9ZZZZ</name>
<organism evidence="1">
    <name type="scientific">marine sediment metagenome</name>
    <dbReference type="NCBI Taxonomy" id="412755"/>
    <lineage>
        <taxon>unclassified sequences</taxon>
        <taxon>metagenomes</taxon>
        <taxon>ecological metagenomes</taxon>
    </lineage>
</organism>
<dbReference type="EMBL" id="BARV01042117">
    <property type="protein sequence ID" value="GAI46677.1"/>
    <property type="molecule type" value="Genomic_DNA"/>
</dbReference>
<proteinExistence type="predicted"/>
<dbReference type="AlphaFoldDB" id="X1NRL0"/>
<feature type="non-terminal residue" evidence="1">
    <location>
        <position position="1"/>
    </location>
</feature>
<comment type="caution">
    <text evidence="1">The sequence shown here is derived from an EMBL/GenBank/DDBJ whole genome shotgun (WGS) entry which is preliminary data.</text>
</comment>
<accession>X1NRL0</accession>
<evidence type="ECO:0000313" key="1">
    <source>
        <dbReference type="EMBL" id="GAI46677.1"/>
    </source>
</evidence>